<dbReference type="EMBL" id="UXUI01011043">
    <property type="protein sequence ID" value="VDD95896.1"/>
    <property type="molecule type" value="Genomic_DNA"/>
</dbReference>
<dbReference type="AlphaFoldDB" id="A0A0N4VKF1"/>
<dbReference type="GO" id="GO:0004798">
    <property type="term" value="F:dTMP kinase activity"/>
    <property type="evidence" value="ECO:0007669"/>
    <property type="project" value="UniProtKB-EC"/>
</dbReference>
<evidence type="ECO:0000313" key="12">
    <source>
        <dbReference type="Proteomes" id="UP000274131"/>
    </source>
</evidence>
<evidence type="ECO:0000256" key="6">
    <source>
        <dbReference type="ARBA" id="ARBA00022727"/>
    </source>
</evidence>
<keyword evidence="7" id="KW-0547">Nucleotide-binding</keyword>
<dbReference type="STRING" id="51028.A0A0N4VKF1"/>
<dbReference type="GO" id="GO:0005829">
    <property type="term" value="C:cytosol"/>
    <property type="evidence" value="ECO:0007669"/>
    <property type="project" value="TreeGrafter"/>
</dbReference>
<dbReference type="NCBIfam" id="TIGR00041">
    <property type="entry name" value="DTMP_kinase"/>
    <property type="match status" value="1"/>
</dbReference>
<evidence type="ECO:0000313" key="13">
    <source>
        <dbReference type="WBParaSite" id="EVEC_0001133901-mRNA-1"/>
    </source>
</evidence>
<evidence type="ECO:0000256" key="2">
    <source>
        <dbReference type="ARBA" id="ARBA00009776"/>
    </source>
</evidence>
<evidence type="ECO:0000313" key="11">
    <source>
        <dbReference type="EMBL" id="VDD95896.1"/>
    </source>
</evidence>
<dbReference type="InterPro" id="IPR027417">
    <property type="entry name" value="P-loop_NTPase"/>
</dbReference>
<dbReference type="OrthoDB" id="425602at2759"/>
<dbReference type="InterPro" id="IPR039430">
    <property type="entry name" value="Thymidylate_kin-like_dom"/>
</dbReference>
<organism evidence="13">
    <name type="scientific">Enterobius vermicularis</name>
    <name type="common">Human pinworm</name>
    <dbReference type="NCBI Taxonomy" id="51028"/>
    <lineage>
        <taxon>Eukaryota</taxon>
        <taxon>Metazoa</taxon>
        <taxon>Ecdysozoa</taxon>
        <taxon>Nematoda</taxon>
        <taxon>Chromadorea</taxon>
        <taxon>Rhabditida</taxon>
        <taxon>Spirurina</taxon>
        <taxon>Oxyuridomorpha</taxon>
        <taxon>Oxyuroidea</taxon>
        <taxon>Oxyuridae</taxon>
        <taxon>Enterobius</taxon>
    </lineage>
</organism>
<reference evidence="13" key="1">
    <citation type="submission" date="2017-02" db="UniProtKB">
        <authorList>
            <consortium name="WormBaseParasite"/>
        </authorList>
    </citation>
    <scope>IDENTIFICATION</scope>
</reference>
<dbReference type="PANTHER" id="PTHR10344:SF1">
    <property type="entry name" value="THYMIDYLATE KINASE"/>
    <property type="match status" value="1"/>
</dbReference>
<evidence type="ECO:0000259" key="10">
    <source>
        <dbReference type="Pfam" id="PF02223"/>
    </source>
</evidence>
<dbReference type="Gene3D" id="3.40.50.300">
    <property type="entry name" value="P-loop containing nucleotide triphosphate hydrolases"/>
    <property type="match status" value="1"/>
</dbReference>
<dbReference type="CDD" id="cd01672">
    <property type="entry name" value="TMPK"/>
    <property type="match status" value="1"/>
</dbReference>
<comment type="pathway">
    <text evidence="1">Pyrimidine metabolism; dTTP biosynthesis.</text>
</comment>
<dbReference type="HAMAP" id="MF_00165">
    <property type="entry name" value="Thymidylate_kinase"/>
    <property type="match status" value="1"/>
</dbReference>
<dbReference type="InterPro" id="IPR018094">
    <property type="entry name" value="Thymidylate_kinase"/>
</dbReference>
<dbReference type="GO" id="GO:0005634">
    <property type="term" value="C:nucleus"/>
    <property type="evidence" value="ECO:0007669"/>
    <property type="project" value="TreeGrafter"/>
</dbReference>
<evidence type="ECO:0000256" key="4">
    <source>
        <dbReference type="ARBA" id="ARBA00017144"/>
    </source>
</evidence>
<keyword evidence="5" id="KW-0808">Transferase</keyword>
<proteinExistence type="inferred from homology"/>
<reference evidence="11 12" key="2">
    <citation type="submission" date="2018-10" db="EMBL/GenBank/DDBJ databases">
        <authorList>
            <consortium name="Pathogen Informatics"/>
        </authorList>
    </citation>
    <scope>NUCLEOTIDE SEQUENCE [LARGE SCALE GENOMIC DNA]</scope>
</reference>
<keyword evidence="6" id="KW-0545">Nucleotide biosynthesis</keyword>
<evidence type="ECO:0000256" key="7">
    <source>
        <dbReference type="ARBA" id="ARBA00022741"/>
    </source>
</evidence>
<keyword evidence="8" id="KW-0418">Kinase</keyword>
<gene>
    <name evidence="11" type="ORF">EVEC_LOCUS10647</name>
</gene>
<dbReference type="InterPro" id="IPR018095">
    <property type="entry name" value="Thymidylate_kin_CS"/>
</dbReference>
<evidence type="ECO:0000256" key="9">
    <source>
        <dbReference type="ARBA" id="ARBA00022840"/>
    </source>
</evidence>
<comment type="similarity">
    <text evidence="2">Belongs to the thymidylate kinase family.</text>
</comment>
<dbReference type="GO" id="GO:0006227">
    <property type="term" value="P:dUDP biosynthetic process"/>
    <property type="evidence" value="ECO:0007669"/>
    <property type="project" value="TreeGrafter"/>
</dbReference>
<accession>A0A0N4VKF1</accession>
<keyword evidence="9" id="KW-0067">ATP-binding</keyword>
<dbReference type="GO" id="GO:0006235">
    <property type="term" value="P:dTTP biosynthetic process"/>
    <property type="evidence" value="ECO:0007669"/>
    <property type="project" value="TreeGrafter"/>
</dbReference>
<evidence type="ECO:0000256" key="1">
    <source>
        <dbReference type="ARBA" id="ARBA00004992"/>
    </source>
</evidence>
<dbReference type="EC" id="2.7.4.9" evidence="3"/>
<dbReference type="GO" id="GO:0005524">
    <property type="term" value="F:ATP binding"/>
    <property type="evidence" value="ECO:0007669"/>
    <property type="project" value="UniProtKB-KW"/>
</dbReference>
<dbReference type="GO" id="GO:0004550">
    <property type="term" value="F:nucleoside diphosphate kinase activity"/>
    <property type="evidence" value="ECO:0007669"/>
    <property type="project" value="TreeGrafter"/>
</dbReference>
<name>A0A0N4VKF1_ENTVE</name>
<dbReference type="Pfam" id="PF02223">
    <property type="entry name" value="Thymidylate_kin"/>
    <property type="match status" value="1"/>
</dbReference>
<dbReference type="PANTHER" id="PTHR10344">
    <property type="entry name" value="THYMIDYLATE KINASE"/>
    <property type="match status" value="1"/>
</dbReference>
<evidence type="ECO:0000256" key="5">
    <source>
        <dbReference type="ARBA" id="ARBA00022679"/>
    </source>
</evidence>
<dbReference type="SUPFAM" id="SSF52540">
    <property type="entry name" value="P-loop containing nucleoside triphosphate hydrolases"/>
    <property type="match status" value="1"/>
</dbReference>
<dbReference type="GO" id="GO:0005739">
    <property type="term" value="C:mitochondrion"/>
    <property type="evidence" value="ECO:0007669"/>
    <property type="project" value="TreeGrafter"/>
</dbReference>
<evidence type="ECO:0000256" key="3">
    <source>
        <dbReference type="ARBA" id="ARBA00012980"/>
    </source>
</evidence>
<sequence>MSISGRGALVVLEGCDRAGKSTQGRLLLERIRESGGECELLAFPDRTTDLGRFIDRYLKGEVEMEPKEAHLVFAANRQAVVEKMKKKLQSGSHLIVDRYAYSGIAYTLAKKGCNMGIQWAKLHDVGILRPDCVIFFDLSPSEAAARCGFGGERLEALELQERVYEVMKQLGEENKDIWKAVDASLTVSTLADKIWSLVESVMKSTSHLPLHLIDTVPSCCSQSSN</sequence>
<dbReference type="PROSITE" id="PS01331">
    <property type="entry name" value="THYMIDYLATE_KINASE"/>
    <property type="match status" value="1"/>
</dbReference>
<keyword evidence="12" id="KW-1185">Reference proteome</keyword>
<dbReference type="WBParaSite" id="EVEC_0001133901-mRNA-1">
    <property type="protein sequence ID" value="EVEC_0001133901-mRNA-1"/>
    <property type="gene ID" value="EVEC_0001133901"/>
</dbReference>
<protein>
    <recommendedName>
        <fullName evidence="4">Thymidylate kinase</fullName>
        <ecNumber evidence="3">2.7.4.9</ecNumber>
    </recommendedName>
</protein>
<evidence type="ECO:0000256" key="8">
    <source>
        <dbReference type="ARBA" id="ARBA00022777"/>
    </source>
</evidence>
<feature type="domain" description="Thymidylate kinase-like" evidence="10">
    <location>
        <begin position="12"/>
        <end position="194"/>
    </location>
</feature>
<dbReference type="FunFam" id="3.40.50.300:FF:000679">
    <property type="entry name" value="Thymidylate kinase"/>
    <property type="match status" value="1"/>
</dbReference>
<dbReference type="Proteomes" id="UP000274131">
    <property type="component" value="Unassembled WGS sequence"/>
</dbReference>
<dbReference type="GO" id="GO:0006233">
    <property type="term" value="P:dTDP biosynthetic process"/>
    <property type="evidence" value="ECO:0007669"/>
    <property type="project" value="InterPro"/>
</dbReference>